<proteinExistence type="predicted"/>
<accession>A0ACB0LII7</accession>
<dbReference type="Proteomes" id="UP001177021">
    <property type="component" value="Unassembled WGS sequence"/>
</dbReference>
<evidence type="ECO:0000313" key="2">
    <source>
        <dbReference type="Proteomes" id="UP001177021"/>
    </source>
</evidence>
<organism evidence="1 2">
    <name type="scientific">Trifolium pratense</name>
    <name type="common">Red clover</name>
    <dbReference type="NCBI Taxonomy" id="57577"/>
    <lineage>
        <taxon>Eukaryota</taxon>
        <taxon>Viridiplantae</taxon>
        <taxon>Streptophyta</taxon>
        <taxon>Embryophyta</taxon>
        <taxon>Tracheophyta</taxon>
        <taxon>Spermatophyta</taxon>
        <taxon>Magnoliopsida</taxon>
        <taxon>eudicotyledons</taxon>
        <taxon>Gunneridae</taxon>
        <taxon>Pentapetalae</taxon>
        <taxon>rosids</taxon>
        <taxon>fabids</taxon>
        <taxon>Fabales</taxon>
        <taxon>Fabaceae</taxon>
        <taxon>Papilionoideae</taxon>
        <taxon>50 kb inversion clade</taxon>
        <taxon>NPAAA clade</taxon>
        <taxon>Hologalegina</taxon>
        <taxon>IRL clade</taxon>
        <taxon>Trifolieae</taxon>
        <taxon>Trifolium</taxon>
    </lineage>
</organism>
<dbReference type="EMBL" id="CASHSV030000513">
    <property type="protein sequence ID" value="CAJ2667904.1"/>
    <property type="molecule type" value="Genomic_DNA"/>
</dbReference>
<gene>
    <name evidence="1" type="ORF">MILVUS5_LOCUS32411</name>
</gene>
<protein>
    <submittedName>
        <fullName evidence="1">Uncharacterized protein</fullName>
    </submittedName>
</protein>
<sequence>MGLSNFPYAAEGVVPVLVMNTVLSMVLLKNMFRSMLQVVRCTSSITNNSPNLDEQEQQQEYYSQENSNNSRERRVSITHYKSLCYNRTSPMMVECCVCLSGFEATQEVSELPCKHFFHRGCLDKWFDNKHSSCPLCRSME</sequence>
<evidence type="ECO:0000313" key="1">
    <source>
        <dbReference type="EMBL" id="CAJ2667904.1"/>
    </source>
</evidence>
<keyword evidence="2" id="KW-1185">Reference proteome</keyword>
<comment type="caution">
    <text evidence="1">The sequence shown here is derived from an EMBL/GenBank/DDBJ whole genome shotgun (WGS) entry which is preliminary data.</text>
</comment>
<reference evidence="1" key="1">
    <citation type="submission" date="2023-10" db="EMBL/GenBank/DDBJ databases">
        <authorList>
            <person name="Rodriguez Cubillos JULIANA M."/>
            <person name="De Vega J."/>
        </authorList>
    </citation>
    <scope>NUCLEOTIDE SEQUENCE</scope>
</reference>
<name>A0ACB0LII7_TRIPR</name>